<protein>
    <submittedName>
        <fullName evidence="1">Uncharacterized protein</fullName>
    </submittedName>
</protein>
<accession>A0ACC3N7Y1</accession>
<evidence type="ECO:0000313" key="2">
    <source>
        <dbReference type="Proteomes" id="UP001281147"/>
    </source>
</evidence>
<sequence length="359" mass="39746">MAMRATSCPVTYNVQATERHRVINKTGDERYSLAYFFTPSHDVTVETVPTCYSSDRLKKYEDVNAGEWQRERLLRARYKHPASVAARERATSPQAQVISRIMVIPLLTIVLCSAMIGYAINTPPHTIARDPYPTWPLIVLLVGVSEILRFVTVEAIEPELARIDFSPSARLLFRSVLIPLCHTAYIATITTTLCTFARYVNVQFLRPTEDTGDRMGPVVAEAGVEGRDTATLDDPSGSTGPARPHLRDSGRDSDARPPDARSPPIDELPQMLRTGQSKLSSGALEKSLWGSPRAEQSGPGRIARGEAVWNIPPPQKLGTPLSSSLLNFGLNEATHLEPHQVLHRHHSNDIAHPQIRSRL</sequence>
<dbReference type="Proteomes" id="UP001281147">
    <property type="component" value="Unassembled WGS sequence"/>
</dbReference>
<gene>
    <name evidence="1" type="ORF">LTR37_009353</name>
</gene>
<dbReference type="EMBL" id="JAUTXU010000073">
    <property type="protein sequence ID" value="KAK3711835.1"/>
    <property type="molecule type" value="Genomic_DNA"/>
</dbReference>
<keyword evidence="2" id="KW-1185">Reference proteome</keyword>
<reference evidence="1" key="1">
    <citation type="submission" date="2023-07" db="EMBL/GenBank/DDBJ databases">
        <title>Black Yeasts Isolated from many extreme environments.</title>
        <authorList>
            <person name="Coleine C."/>
            <person name="Stajich J.E."/>
            <person name="Selbmann L."/>
        </authorList>
    </citation>
    <scope>NUCLEOTIDE SEQUENCE</scope>
    <source>
        <strain evidence="1">CCFEE 5714</strain>
    </source>
</reference>
<organism evidence="1 2">
    <name type="scientific">Vermiconidia calcicola</name>
    <dbReference type="NCBI Taxonomy" id="1690605"/>
    <lineage>
        <taxon>Eukaryota</taxon>
        <taxon>Fungi</taxon>
        <taxon>Dikarya</taxon>
        <taxon>Ascomycota</taxon>
        <taxon>Pezizomycotina</taxon>
        <taxon>Dothideomycetes</taxon>
        <taxon>Dothideomycetidae</taxon>
        <taxon>Mycosphaerellales</taxon>
        <taxon>Extremaceae</taxon>
        <taxon>Vermiconidia</taxon>
    </lineage>
</organism>
<name>A0ACC3N7Y1_9PEZI</name>
<comment type="caution">
    <text evidence="1">The sequence shown here is derived from an EMBL/GenBank/DDBJ whole genome shotgun (WGS) entry which is preliminary data.</text>
</comment>
<proteinExistence type="predicted"/>
<evidence type="ECO:0000313" key="1">
    <source>
        <dbReference type="EMBL" id="KAK3711835.1"/>
    </source>
</evidence>